<name>A0ABP7SLS4_9BURK</name>
<evidence type="ECO:0000313" key="2">
    <source>
        <dbReference type="Proteomes" id="UP001501353"/>
    </source>
</evidence>
<gene>
    <name evidence="1" type="ORF">GCM10022212_04290</name>
</gene>
<proteinExistence type="predicted"/>
<sequence>MLAWPIACRWLFSLPGSTVIPVHKKAGKHFLAEALAGFVIPDPDGTQRVPVKPYLVASAEVPVILYSPMLP</sequence>
<evidence type="ECO:0000313" key="1">
    <source>
        <dbReference type="EMBL" id="GAA4013440.1"/>
    </source>
</evidence>
<comment type="caution">
    <text evidence="1">The sequence shown here is derived from an EMBL/GenBank/DDBJ whole genome shotgun (WGS) entry which is preliminary data.</text>
</comment>
<dbReference type="Proteomes" id="UP001501353">
    <property type="component" value="Unassembled WGS sequence"/>
</dbReference>
<protein>
    <submittedName>
        <fullName evidence="1">Uncharacterized protein</fullName>
    </submittedName>
</protein>
<dbReference type="EMBL" id="BAAAZE010000003">
    <property type="protein sequence ID" value="GAA4013440.1"/>
    <property type="molecule type" value="Genomic_DNA"/>
</dbReference>
<organism evidence="1 2">
    <name type="scientific">Actimicrobium antarcticum</name>
    <dbReference type="NCBI Taxonomy" id="1051899"/>
    <lineage>
        <taxon>Bacteria</taxon>
        <taxon>Pseudomonadati</taxon>
        <taxon>Pseudomonadota</taxon>
        <taxon>Betaproteobacteria</taxon>
        <taxon>Burkholderiales</taxon>
        <taxon>Oxalobacteraceae</taxon>
        <taxon>Actimicrobium</taxon>
    </lineage>
</organism>
<accession>A0ABP7SLS4</accession>
<reference evidence="2" key="1">
    <citation type="journal article" date="2019" name="Int. J. Syst. Evol. Microbiol.">
        <title>The Global Catalogue of Microorganisms (GCM) 10K type strain sequencing project: providing services to taxonomists for standard genome sequencing and annotation.</title>
        <authorList>
            <consortium name="The Broad Institute Genomics Platform"/>
            <consortium name="The Broad Institute Genome Sequencing Center for Infectious Disease"/>
            <person name="Wu L."/>
            <person name="Ma J."/>
        </authorList>
    </citation>
    <scope>NUCLEOTIDE SEQUENCE [LARGE SCALE GENOMIC DNA]</scope>
    <source>
        <strain evidence="2">JCM 16673</strain>
    </source>
</reference>
<keyword evidence="2" id="KW-1185">Reference proteome</keyword>